<dbReference type="KEGG" id="mng:MNEG_2483"/>
<dbReference type="EMBL" id="KK100501">
    <property type="protein sequence ID" value="KIZ05474.1"/>
    <property type="molecule type" value="Genomic_DNA"/>
</dbReference>
<dbReference type="GeneID" id="25735361"/>
<dbReference type="RefSeq" id="XP_013904493.1">
    <property type="nucleotide sequence ID" value="XM_014049039.1"/>
</dbReference>
<protein>
    <submittedName>
        <fullName evidence="2">Uncharacterized protein</fullName>
    </submittedName>
</protein>
<evidence type="ECO:0000256" key="1">
    <source>
        <dbReference type="SAM" id="MobiDB-lite"/>
    </source>
</evidence>
<evidence type="ECO:0000313" key="3">
    <source>
        <dbReference type="Proteomes" id="UP000054498"/>
    </source>
</evidence>
<accession>A0A0D2LFW0</accession>
<name>A0A0D2LFW0_9CHLO</name>
<organism evidence="2 3">
    <name type="scientific">Monoraphidium neglectum</name>
    <dbReference type="NCBI Taxonomy" id="145388"/>
    <lineage>
        <taxon>Eukaryota</taxon>
        <taxon>Viridiplantae</taxon>
        <taxon>Chlorophyta</taxon>
        <taxon>core chlorophytes</taxon>
        <taxon>Chlorophyceae</taxon>
        <taxon>CS clade</taxon>
        <taxon>Sphaeropleales</taxon>
        <taxon>Selenastraceae</taxon>
        <taxon>Monoraphidium</taxon>
    </lineage>
</organism>
<reference evidence="2 3" key="1">
    <citation type="journal article" date="2013" name="BMC Genomics">
        <title>Reconstruction of the lipid metabolism for the microalga Monoraphidium neglectum from its genome sequence reveals characteristics suitable for biofuel production.</title>
        <authorList>
            <person name="Bogen C."/>
            <person name="Al-Dilaimi A."/>
            <person name="Albersmeier A."/>
            <person name="Wichmann J."/>
            <person name="Grundmann M."/>
            <person name="Rupp O."/>
            <person name="Lauersen K.J."/>
            <person name="Blifernez-Klassen O."/>
            <person name="Kalinowski J."/>
            <person name="Goesmann A."/>
            <person name="Mussgnug J.H."/>
            <person name="Kruse O."/>
        </authorList>
    </citation>
    <scope>NUCLEOTIDE SEQUENCE [LARGE SCALE GENOMIC DNA]</scope>
    <source>
        <strain evidence="2 3">SAG 48.87</strain>
    </source>
</reference>
<proteinExistence type="predicted"/>
<keyword evidence="3" id="KW-1185">Reference proteome</keyword>
<sequence length="100" mass="10669">MNAFAPFISDRALGPRGSPPPEPLDADVAALARHLQHCAAASDTHAARQAYVTFFRRCLSRRSMDAPLLTHTSVEALVEQLQGCCGFAACSSLTVLDSLV</sequence>
<dbReference type="AlphaFoldDB" id="A0A0D2LFW0"/>
<evidence type="ECO:0000313" key="2">
    <source>
        <dbReference type="EMBL" id="KIZ05474.1"/>
    </source>
</evidence>
<gene>
    <name evidence="2" type="ORF">MNEG_2483</name>
</gene>
<dbReference type="Proteomes" id="UP000054498">
    <property type="component" value="Unassembled WGS sequence"/>
</dbReference>
<feature type="region of interest" description="Disordered" evidence="1">
    <location>
        <begin position="1"/>
        <end position="23"/>
    </location>
</feature>